<dbReference type="AlphaFoldDB" id="A0A1E5IM91"/>
<organism evidence="1 2">
    <name type="scientific">Endomicrobium trichonymphae</name>
    <dbReference type="NCBI Taxonomy" id="1408204"/>
    <lineage>
        <taxon>Bacteria</taxon>
        <taxon>Pseudomonadati</taxon>
        <taxon>Elusimicrobiota</taxon>
        <taxon>Endomicrobiia</taxon>
        <taxon>Endomicrobiales</taxon>
        <taxon>Endomicrobiaceae</taxon>
        <taxon>Candidatus Endomicrobiellum</taxon>
    </lineage>
</organism>
<comment type="caution">
    <text evidence="1">The sequence shown here is derived from an EMBL/GenBank/DDBJ whole genome shotgun (WGS) entry which is preliminary data.</text>
</comment>
<sequence>MEELKVFKIDLNTLPPETAFYTDIQSDFKKAKLTLEEEICNFKNAVSLLINDLKTKQEKPFNKLEVTQFVNNTNELEKALKDFNIVISKNNERAASFGKEKKPQLKS</sequence>
<name>A0A1E5IM91_ENDTX</name>
<gene>
    <name evidence="1" type="ORF">ATZ36_13855</name>
</gene>
<reference evidence="1 2" key="1">
    <citation type="submission" date="2015-11" db="EMBL/GenBank/DDBJ databases">
        <title>Evidence for parallel genomic evolution in an endosymbiosis of termite gut flagellates.</title>
        <authorList>
            <person name="Zheng H."/>
        </authorList>
    </citation>
    <scope>NUCLEOTIDE SEQUENCE [LARGE SCALE GENOMIC DNA]</scope>
    <source>
        <strain evidence="1 2">CET450</strain>
    </source>
</reference>
<accession>A0A1E5IM91</accession>
<protein>
    <submittedName>
        <fullName evidence="1">Uncharacterized protein</fullName>
    </submittedName>
</protein>
<evidence type="ECO:0000313" key="1">
    <source>
        <dbReference type="EMBL" id="OEG71590.1"/>
    </source>
</evidence>
<proteinExistence type="predicted"/>
<dbReference type="Proteomes" id="UP000095237">
    <property type="component" value="Unassembled WGS sequence"/>
</dbReference>
<evidence type="ECO:0000313" key="2">
    <source>
        <dbReference type="Proteomes" id="UP000095237"/>
    </source>
</evidence>
<dbReference type="EMBL" id="LNVX01000155">
    <property type="protein sequence ID" value="OEG71590.1"/>
    <property type="molecule type" value="Genomic_DNA"/>
</dbReference>
<keyword evidence="2" id="KW-1185">Reference proteome</keyword>